<proteinExistence type="predicted"/>
<feature type="domain" description="DUF4185" evidence="2">
    <location>
        <begin position="55"/>
        <end position="357"/>
    </location>
</feature>
<feature type="signal peptide" evidence="1">
    <location>
        <begin position="1"/>
        <end position="19"/>
    </location>
</feature>
<sequence length="370" mass="40675">MRRFLLILLCLAALSSCTAVTLGSGTTGALERVEPKQPYAPEQPRSLTRLTGTANNEACARWSVCGTDLGIPYLRRDGSVGITFGDTFSSPTPDSGNGWRSPVILHSSSDPKHQMIQFDDAAGIQGDGYTPEVTHNGHNSGGEVSAIPNDVVVLPDGRQVMSLQSVSGWPPGTWTTNYSELALSTDDGNSFHRTGVRWGSRGGRSATQMVSMQLDGDYVYMIGVRAGRVDGPMFLRRVPWRDILTPTAYRCWNGTKWTTTCTRGILRGRFGEPSLRKLQDGTWVMAYFDLTTGAIVTRYTDKPTGQWSAPTVQVTYHELDFLYGGFIHPLSTKNNLTLMVSSWQRHSGVTHRYDVSQLSGLSIYPSPRKE</sequence>
<dbReference type="PROSITE" id="PS51257">
    <property type="entry name" value="PROKAR_LIPOPROTEIN"/>
    <property type="match status" value="1"/>
</dbReference>
<name>A0A857MN91_9BACT</name>
<evidence type="ECO:0000313" key="4">
    <source>
        <dbReference type="Proteomes" id="UP001059824"/>
    </source>
</evidence>
<dbReference type="InterPro" id="IPR025442">
    <property type="entry name" value="DUF4185"/>
</dbReference>
<dbReference type="Proteomes" id="UP001059824">
    <property type="component" value="Chromosome"/>
</dbReference>
<dbReference type="EMBL" id="CP045921">
    <property type="protein sequence ID" value="QHN42621.1"/>
    <property type="molecule type" value="Genomic_DNA"/>
</dbReference>
<evidence type="ECO:0000256" key="1">
    <source>
        <dbReference type="SAM" id="SignalP"/>
    </source>
</evidence>
<dbReference type="Pfam" id="PF13810">
    <property type="entry name" value="DUF4185"/>
    <property type="match status" value="1"/>
</dbReference>
<dbReference type="AlphaFoldDB" id="A0A857MN91"/>
<protein>
    <submittedName>
        <fullName evidence="3">DUF4185 domain-containing protein</fullName>
    </submittedName>
</protein>
<evidence type="ECO:0000259" key="2">
    <source>
        <dbReference type="Pfam" id="PF13810"/>
    </source>
</evidence>
<gene>
    <name evidence="3" type="ORF">GII36_01995</name>
</gene>
<keyword evidence="4" id="KW-1185">Reference proteome</keyword>
<feature type="chain" id="PRO_5032297304" evidence="1">
    <location>
        <begin position="20"/>
        <end position="370"/>
    </location>
</feature>
<dbReference type="RefSeq" id="WP_260764053.1">
    <property type="nucleotide sequence ID" value="NZ_CP045921.1"/>
</dbReference>
<evidence type="ECO:0000313" key="3">
    <source>
        <dbReference type="EMBL" id="QHN42621.1"/>
    </source>
</evidence>
<accession>A0A857MN91</accession>
<keyword evidence="1" id="KW-0732">Signal</keyword>
<dbReference type="KEGG" id="mama:GII36_01995"/>
<reference evidence="3" key="1">
    <citation type="journal article" date="2021" name="Nat. Microbiol.">
        <title>Cocultivation of an ultrasmall environmental parasitic bacterium with lytic ability against bacteria associated with wastewater foams.</title>
        <authorList>
            <person name="Batinovic S."/>
            <person name="Rose J.J.A."/>
            <person name="Ratcliffe J."/>
            <person name="Seviour R.J."/>
            <person name="Petrovski S."/>
        </authorList>
    </citation>
    <scope>NUCLEOTIDE SEQUENCE</scope>
    <source>
        <strain evidence="3">JR1</strain>
    </source>
</reference>
<organism evidence="3 4">
    <name type="scientific">Candidatus Mycosynbacter amalyticus</name>
    <dbReference type="NCBI Taxonomy" id="2665156"/>
    <lineage>
        <taxon>Bacteria</taxon>
        <taxon>Candidatus Saccharimonadota</taxon>
        <taxon>Candidatus Saccharimonadota incertae sedis</taxon>
        <taxon>Candidatus Mycosynbacter</taxon>
    </lineage>
</organism>